<evidence type="ECO:0000313" key="2">
    <source>
        <dbReference type="Proteomes" id="UP000321570"/>
    </source>
</evidence>
<organism evidence="1 2">
    <name type="scientific">Hymenolepis diminuta</name>
    <name type="common">Rat tapeworm</name>
    <dbReference type="NCBI Taxonomy" id="6216"/>
    <lineage>
        <taxon>Eukaryota</taxon>
        <taxon>Metazoa</taxon>
        <taxon>Spiralia</taxon>
        <taxon>Lophotrochozoa</taxon>
        <taxon>Platyhelminthes</taxon>
        <taxon>Cestoda</taxon>
        <taxon>Eucestoda</taxon>
        <taxon>Cyclophyllidea</taxon>
        <taxon>Hymenolepididae</taxon>
        <taxon>Hymenolepis</taxon>
    </lineage>
</organism>
<dbReference type="Proteomes" id="UP000321570">
    <property type="component" value="Unassembled WGS sequence"/>
</dbReference>
<accession>A0A564YLG3</accession>
<dbReference type="EMBL" id="CABIJS010000277">
    <property type="protein sequence ID" value="VUZ48115.1"/>
    <property type="molecule type" value="Genomic_DNA"/>
</dbReference>
<evidence type="ECO:0000313" key="1">
    <source>
        <dbReference type="EMBL" id="VUZ48115.1"/>
    </source>
</evidence>
<protein>
    <submittedName>
        <fullName evidence="1">Uncharacterized protein</fullName>
    </submittedName>
</protein>
<name>A0A564YLG3_HYMDI</name>
<proteinExistence type="predicted"/>
<sequence length="50" mass="5988">MLPWNMHMAALKIYHRNPPSDYIFCHTTSKIKPSWIGARSFCVPRLRRQM</sequence>
<dbReference type="AlphaFoldDB" id="A0A564YLG3"/>
<reference evidence="1 2" key="1">
    <citation type="submission" date="2019-07" db="EMBL/GenBank/DDBJ databases">
        <authorList>
            <person name="Jastrzebski P J."/>
            <person name="Paukszto L."/>
            <person name="Jastrzebski P J."/>
        </authorList>
    </citation>
    <scope>NUCLEOTIDE SEQUENCE [LARGE SCALE GENOMIC DNA]</scope>
    <source>
        <strain evidence="1 2">WMS-il1</strain>
    </source>
</reference>
<gene>
    <name evidence="1" type="ORF">WMSIL1_LOCUS7623</name>
</gene>
<keyword evidence="2" id="KW-1185">Reference proteome</keyword>